<dbReference type="InParanoid" id="G2Y8A5"/>
<sequence>MALPREIGLFYHNHLISTRTWETRLAHFAGLHASYFPTPSNLISTDKHACLQCIIHTRSYYIDHTSFISRGPNSV</sequence>
<reference evidence="2" key="1">
    <citation type="journal article" date="2011" name="PLoS Genet.">
        <title>Genomic analysis of the necrotrophic fungal pathogens Sclerotinia sclerotiorum and Botrytis cinerea.</title>
        <authorList>
            <person name="Amselem J."/>
            <person name="Cuomo C.A."/>
            <person name="van Kan J.A."/>
            <person name="Viaud M."/>
            <person name="Benito E.P."/>
            <person name="Couloux A."/>
            <person name="Coutinho P.M."/>
            <person name="de Vries R.P."/>
            <person name="Dyer P.S."/>
            <person name="Fillinger S."/>
            <person name="Fournier E."/>
            <person name="Gout L."/>
            <person name="Hahn M."/>
            <person name="Kohn L."/>
            <person name="Lapalu N."/>
            <person name="Plummer K.M."/>
            <person name="Pradier J.M."/>
            <person name="Quevillon E."/>
            <person name="Sharon A."/>
            <person name="Simon A."/>
            <person name="ten Have A."/>
            <person name="Tudzynski B."/>
            <person name="Tudzynski P."/>
            <person name="Wincker P."/>
            <person name="Andrew M."/>
            <person name="Anthouard V."/>
            <person name="Beever R.E."/>
            <person name="Beffa R."/>
            <person name="Benoit I."/>
            <person name="Bouzid O."/>
            <person name="Brault B."/>
            <person name="Chen Z."/>
            <person name="Choquer M."/>
            <person name="Collemare J."/>
            <person name="Cotton P."/>
            <person name="Danchin E.G."/>
            <person name="Da Silva C."/>
            <person name="Gautier A."/>
            <person name="Giraud C."/>
            <person name="Giraud T."/>
            <person name="Gonzalez C."/>
            <person name="Grossetete S."/>
            <person name="Guldener U."/>
            <person name="Henrissat B."/>
            <person name="Howlett B.J."/>
            <person name="Kodira C."/>
            <person name="Kretschmer M."/>
            <person name="Lappartient A."/>
            <person name="Leroch M."/>
            <person name="Levis C."/>
            <person name="Mauceli E."/>
            <person name="Neuveglise C."/>
            <person name="Oeser B."/>
            <person name="Pearson M."/>
            <person name="Poulain J."/>
            <person name="Poussereau N."/>
            <person name="Quesneville H."/>
            <person name="Rascle C."/>
            <person name="Schumacher J."/>
            <person name="Segurens B."/>
            <person name="Sexton A."/>
            <person name="Silva E."/>
            <person name="Sirven C."/>
            <person name="Soanes D.M."/>
            <person name="Talbot N.J."/>
            <person name="Templeton M."/>
            <person name="Yandava C."/>
            <person name="Yarden O."/>
            <person name="Zeng Q."/>
            <person name="Rollins J.A."/>
            <person name="Lebrun M.H."/>
            <person name="Dickman M."/>
        </authorList>
    </citation>
    <scope>NUCLEOTIDE SEQUENCE [LARGE SCALE GENOMIC DNA]</scope>
    <source>
        <strain evidence="2">T4</strain>
    </source>
</reference>
<proteinExistence type="predicted"/>
<dbReference type="HOGENOM" id="CLU_2670784_0_0_1"/>
<dbReference type="AlphaFoldDB" id="G2Y8A5"/>
<evidence type="ECO:0000313" key="2">
    <source>
        <dbReference type="Proteomes" id="UP000008177"/>
    </source>
</evidence>
<name>G2Y8A5_BOTF4</name>
<protein>
    <submittedName>
        <fullName evidence="1">Uncharacterized protein</fullName>
    </submittedName>
</protein>
<dbReference type="Proteomes" id="UP000008177">
    <property type="component" value="Unplaced contigs"/>
</dbReference>
<organism evidence="1 2">
    <name type="scientific">Botryotinia fuckeliana (strain T4)</name>
    <name type="common">Noble rot fungus</name>
    <name type="synonym">Botrytis cinerea</name>
    <dbReference type="NCBI Taxonomy" id="999810"/>
    <lineage>
        <taxon>Eukaryota</taxon>
        <taxon>Fungi</taxon>
        <taxon>Dikarya</taxon>
        <taxon>Ascomycota</taxon>
        <taxon>Pezizomycotina</taxon>
        <taxon>Leotiomycetes</taxon>
        <taxon>Helotiales</taxon>
        <taxon>Sclerotiniaceae</taxon>
        <taxon>Botrytis</taxon>
    </lineage>
</organism>
<dbReference type="EMBL" id="FQ790297">
    <property type="protein sequence ID" value="CCD48833.1"/>
    <property type="molecule type" value="Genomic_DNA"/>
</dbReference>
<evidence type="ECO:0000313" key="1">
    <source>
        <dbReference type="EMBL" id="CCD48833.1"/>
    </source>
</evidence>
<gene>
    <name evidence="1" type="ORF">BofuT4_uP032430.1</name>
</gene>
<accession>G2Y8A5</accession>